<feature type="transmembrane region" description="Helical" evidence="2">
    <location>
        <begin position="302"/>
        <end position="323"/>
    </location>
</feature>
<dbReference type="Pfam" id="PF07698">
    <property type="entry name" value="7TM-7TMR_HD"/>
    <property type="match status" value="1"/>
</dbReference>
<name>A0A1X7IDC9_9BACL</name>
<dbReference type="Pfam" id="PF01966">
    <property type="entry name" value="HD"/>
    <property type="match status" value="1"/>
</dbReference>
<evidence type="ECO:0000256" key="1">
    <source>
        <dbReference type="SAM" id="MobiDB-lite"/>
    </source>
</evidence>
<dbReference type="InterPro" id="IPR011624">
    <property type="entry name" value="Metal-dep_PHydrolase_7TM_extra"/>
</dbReference>
<keyword evidence="2" id="KW-0812">Transmembrane</keyword>
<dbReference type="SMART" id="SM00471">
    <property type="entry name" value="HDc"/>
    <property type="match status" value="1"/>
</dbReference>
<feature type="transmembrane region" description="Helical" evidence="2">
    <location>
        <begin position="335"/>
        <end position="358"/>
    </location>
</feature>
<dbReference type="InterPro" id="IPR006674">
    <property type="entry name" value="HD_domain"/>
</dbReference>
<feature type="compositionally biased region" description="Basic and acidic residues" evidence="1">
    <location>
        <begin position="783"/>
        <end position="793"/>
    </location>
</feature>
<sequence>MLQAHHSGNGSEKTPVQKAGWKYSIGVRVIIFICLGVLFYFGMSGSVLPEKFDIEVGHKSEKDIVSPKQIEDKKATLKAQEEAVEAISPIYPIVSIRQEKLIDDIFSRIEDINKDDLISFSEKVDLFRRVIPQMFEDHVSKFVRDSRNNDTYSATLLDEIAKRVSEQAYQIPEETYIKIARLTPEDVQEMRPVGREIVGKLMSDSVLDASGARTKVAEHVNASSLSKRSSREVVQELVRLSITPNKFFDAEATQLAKDEAREKTPVVYIKQGDVIVKRGQVITQETYDLLKANDLLKTEVNLWPQFGLLVLSLLFTFAIYMYIRQNSLHRFKYNNTQLLMLALIFGIEIVLYTIVAAAQSATVHYVGFLAPAALGVILVTLLLDVSAAYVSAIVLSLAGSIILNRQQDILFDFNYGLLSLVVSFAAIFALSRASQRSTIIKSCMMVCIFGAGSVFVLSILQDGLMTSRETLFAAGFAFASGLVTAVLVLGLMPFFEATFGILSALKLVELSSPNQPLLRKLLTETPGTYHHSVMVGNLAEQAAEAIGANGLLCRVGAFYHDIGKTKRPSYFIENQTNMDNPHDFIDPDLSASIITAHARDGAEMLKEYKIPKPIRDIAEQHHGTSFLKFFYFKALKLAEQEGVEPSFTEDDFRYPGPKAQSKEAAIVGIADSVEAAVRSLRHPTVDQIESMIQKIIRDKLEDNQFNECDLTMRELDSIAHSLKETVMGIFHSRIEYPDMVKDKASKPQGIQEPKPSQQGTAQSKSQDNVDSVSSSAPSEASDISEKKDSNSKE</sequence>
<dbReference type="Gene3D" id="1.10.3210.10">
    <property type="entry name" value="Hypothetical protein af1432"/>
    <property type="match status" value="1"/>
</dbReference>
<dbReference type="STRING" id="1852522.SAMN06295960_0343"/>
<feature type="region of interest" description="Disordered" evidence="1">
    <location>
        <begin position="742"/>
        <end position="793"/>
    </location>
</feature>
<evidence type="ECO:0000313" key="4">
    <source>
        <dbReference type="EMBL" id="SMG12706.1"/>
    </source>
</evidence>
<evidence type="ECO:0000256" key="2">
    <source>
        <dbReference type="SAM" id="Phobius"/>
    </source>
</evidence>
<dbReference type="Proteomes" id="UP000193834">
    <property type="component" value="Unassembled WGS sequence"/>
</dbReference>
<keyword evidence="2" id="KW-1133">Transmembrane helix</keyword>
<protein>
    <recommendedName>
        <fullName evidence="3">HD domain-containing protein</fullName>
    </recommendedName>
</protein>
<dbReference type="InterPro" id="IPR003607">
    <property type="entry name" value="HD/PDEase_dom"/>
</dbReference>
<feature type="transmembrane region" description="Helical" evidence="2">
    <location>
        <begin position="472"/>
        <end position="495"/>
    </location>
</feature>
<dbReference type="InterPro" id="IPR006675">
    <property type="entry name" value="HDIG_dom"/>
</dbReference>
<dbReference type="PANTHER" id="PTHR36442:SF1">
    <property type="entry name" value="CYCLIC-DI-AMP PHOSPHODIESTERASE PGPH"/>
    <property type="match status" value="1"/>
</dbReference>
<reference evidence="4 5" key="1">
    <citation type="submission" date="2017-04" db="EMBL/GenBank/DDBJ databases">
        <authorList>
            <person name="Afonso C.L."/>
            <person name="Miller P.J."/>
            <person name="Scott M.A."/>
            <person name="Spackman E."/>
            <person name="Goraichik I."/>
            <person name="Dimitrov K.M."/>
            <person name="Suarez D.L."/>
            <person name="Swayne D.E."/>
        </authorList>
    </citation>
    <scope>NUCLEOTIDE SEQUENCE [LARGE SCALE GENOMIC DNA]</scope>
    <source>
        <strain evidence="4 5">11</strain>
    </source>
</reference>
<dbReference type="PANTHER" id="PTHR36442">
    <property type="entry name" value="CYCLIC-DI-AMP PHOSPHODIESTERASE PGPH"/>
    <property type="match status" value="1"/>
</dbReference>
<feature type="domain" description="HD" evidence="3">
    <location>
        <begin position="528"/>
        <end position="676"/>
    </location>
</feature>
<feature type="transmembrane region" description="Helical" evidence="2">
    <location>
        <begin position="439"/>
        <end position="460"/>
    </location>
</feature>
<organism evidence="4 5">
    <name type="scientific">Paenibacillus aquistagni</name>
    <dbReference type="NCBI Taxonomy" id="1852522"/>
    <lineage>
        <taxon>Bacteria</taxon>
        <taxon>Bacillati</taxon>
        <taxon>Bacillota</taxon>
        <taxon>Bacilli</taxon>
        <taxon>Bacillales</taxon>
        <taxon>Paenibacillaceae</taxon>
        <taxon>Paenibacillus</taxon>
    </lineage>
</organism>
<feature type="transmembrane region" description="Helical" evidence="2">
    <location>
        <begin position="370"/>
        <end position="403"/>
    </location>
</feature>
<dbReference type="NCBIfam" id="TIGR00277">
    <property type="entry name" value="HDIG"/>
    <property type="match status" value="1"/>
</dbReference>
<dbReference type="SUPFAM" id="SSF109604">
    <property type="entry name" value="HD-domain/PDEase-like"/>
    <property type="match status" value="1"/>
</dbReference>
<feature type="compositionally biased region" description="Low complexity" evidence="1">
    <location>
        <begin position="769"/>
        <end position="781"/>
    </location>
</feature>
<dbReference type="OrthoDB" id="9806952at2"/>
<dbReference type="AlphaFoldDB" id="A0A1X7IDC9"/>
<dbReference type="RefSeq" id="WP_085492620.1">
    <property type="nucleotide sequence ID" value="NZ_FXAZ01000001.1"/>
</dbReference>
<accession>A0A1X7IDC9</accession>
<dbReference type="EMBL" id="FXAZ01000001">
    <property type="protein sequence ID" value="SMG12706.1"/>
    <property type="molecule type" value="Genomic_DNA"/>
</dbReference>
<dbReference type="CDD" id="cd00077">
    <property type="entry name" value="HDc"/>
    <property type="match status" value="1"/>
</dbReference>
<feature type="transmembrane region" description="Helical" evidence="2">
    <location>
        <begin position="415"/>
        <end position="433"/>
    </location>
</feature>
<dbReference type="InterPro" id="IPR011621">
    <property type="entry name" value="Metal-dep_PHydrolase_7TM_intra"/>
</dbReference>
<gene>
    <name evidence="4" type="ORF">SAMN06295960_0343</name>
</gene>
<dbReference type="InterPro" id="IPR052722">
    <property type="entry name" value="PgpH_phosphodiesterase"/>
</dbReference>
<keyword evidence="5" id="KW-1185">Reference proteome</keyword>
<evidence type="ECO:0000259" key="3">
    <source>
        <dbReference type="PROSITE" id="PS51831"/>
    </source>
</evidence>
<feature type="transmembrane region" description="Helical" evidence="2">
    <location>
        <begin position="21"/>
        <end position="43"/>
    </location>
</feature>
<dbReference type="PROSITE" id="PS51831">
    <property type="entry name" value="HD"/>
    <property type="match status" value="1"/>
</dbReference>
<dbReference type="Pfam" id="PF07697">
    <property type="entry name" value="7TMR-HDED"/>
    <property type="match status" value="1"/>
</dbReference>
<evidence type="ECO:0000313" key="5">
    <source>
        <dbReference type="Proteomes" id="UP000193834"/>
    </source>
</evidence>
<feature type="compositionally biased region" description="Polar residues" evidence="1">
    <location>
        <begin position="754"/>
        <end position="768"/>
    </location>
</feature>
<keyword evidence="2" id="KW-0472">Membrane</keyword>
<proteinExistence type="predicted"/>